<protein>
    <recommendedName>
        <fullName evidence="1">DUF1995 domain-containing protein</fullName>
    </recommendedName>
</protein>
<evidence type="ECO:0000313" key="3">
    <source>
        <dbReference type="Proteomes" id="UP000001514"/>
    </source>
</evidence>
<name>D8T7W0_SELML</name>
<dbReference type="AlphaFoldDB" id="D8T7W0"/>
<reference evidence="2 3" key="1">
    <citation type="journal article" date="2011" name="Science">
        <title>The Selaginella genome identifies genetic changes associated with the evolution of vascular plants.</title>
        <authorList>
            <person name="Banks J.A."/>
            <person name="Nishiyama T."/>
            <person name="Hasebe M."/>
            <person name="Bowman J.L."/>
            <person name="Gribskov M."/>
            <person name="dePamphilis C."/>
            <person name="Albert V.A."/>
            <person name="Aono N."/>
            <person name="Aoyama T."/>
            <person name="Ambrose B.A."/>
            <person name="Ashton N.W."/>
            <person name="Axtell M.J."/>
            <person name="Barker E."/>
            <person name="Barker M.S."/>
            <person name="Bennetzen J.L."/>
            <person name="Bonawitz N.D."/>
            <person name="Chapple C."/>
            <person name="Cheng C."/>
            <person name="Correa L.G."/>
            <person name="Dacre M."/>
            <person name="DeBarry J."/>
            <person name="Dreyer I."/>
            <person name="Elias M."/>
            <person name="Engstrom E.M."/>
            <person name="Estelle M."/>
            <person name="Feng L."/>
            <person name="Finet C."/>
            <person name="Floyd S.K."/>
            <person name="Frommer W.B."/>
            <person name="Fujita T."/>
            <person name="Gramzow L."/>
            <person name="Gutensohn M."/>
            <person name="Harholt J."/>
            <person name="Hattori M."/>
            <person name="Heyl A."/>
            <person name="Hirai T."/>
            <person name="Hiwatashi Y."/>
            <person name="Ishikawa M."/>
            <person name="Iwata M."/>
            <person name="Karol K.G."/>
            <person name="Koehler B."/>
            <person name="Kolukisaoglu U."/>
            <person name="Kubo M."/>
            <person name="Kurata T."/>
            <person name="Lalonde S."/>
            <person name="Li K."/>
            <person name="Li Y."/>
            <person name="Litt A."/>
            <person name="Lyons E."/>
            <person name="Manning G."/>
            <person name="Maruyama T."/>
            <person name="Michael T.P."/>
            <person name="Mikami K."/>
            <person name="Miyazaki S."/>
            <person name="Morinaga S."/>
            <person name="Murata T."/>
            <person name="Mueller-Roeber B."/>
            <person name="Nelson D.R."/>
            <person name="Obara M."/>
            <person name="Oguri Y."/>
            <person name="Olmstead R.G."/>
            <person name="Onodera N."/>
            <person name="Petersen B.L."/>
            <person name="Pils B."/>
            <person name="Prigge M."/>
            <person name="Rensing S.A."/>
            <person name="Riano-Pachon D.M."/>
            <person name="Roberts A.W."/>
            <person name="Sato Y."/>
            <person name="Scheller H.V."/>
            <person name="Schulz B."/>
            <person name="Schulz C."/>
            <person name="Shakirov E.V."/>
            <person name="Shibagaki N."/>
            <person name="Shinohara N."/>
            <person name="Shippen D.E."/>
            <person name="Soerensen I."/>
            <person name="Sotooka R."/>
            <person name="Sugimoto N."/>
            <person name="Sugita M."/>
            <person name="Sumikawa N."/>
            <person name="Tanurdzic M."/>
            <person name="Theissen G."/>
            <person name="Ulvskov P."/>
            <person name="Wakazuki S."/>
            <person name="Weng J.K."/>
            <person name="Willats W.W."/>
            <person name="Wipf D."/>
            <person name="Wolf P.G."/>
            <person name="Yang L."/>
            <person name="Zimmer A.D."/>
            <person name="Zhu Q."/>
            <person name="Mitros T."/>
            <person name="Hellsten U."/>
            <person name="Loque D."/>
            <person name="Otillar R."/>
            <person name="Salamov A."/>
            <person name="Schmutz J."/>
            <person name="Shapiro H."/>
            <person name="Lindquist E."/>
            <person name="Lucas S."/>
            <person name="Rokhsar D."/>
            <person name="Grigoriev I.V."/>
        </authorList>
    </citation>
    <scope>NUCLEOTIDE SEQUENCE [LARGE SCALE GENOMIC DNA]</scope>
</reference>
<dbReference type="OMA" id="DWHVYLM"/>
<accession>D8T7W0</accession>
<dbReference type="PANTHER" id="PTHR35509:SF5">
    <property type="entry name" value="SAP DOMAIN-CONTAINING PROTEIN"/>
    <property type="match status" value="1"/>
</dbReference>
<dbReference type="Pfam" id="PF09353">
    <property type="entry name" value="DUF1995"/>
    <property type="match status" value="1"/>
</dbReference>
<dbReference type="InterPro" id="IPR053021">
    <property type="entry name" value="Chloroplast_ADK"/>
</dbReference>
<feature type="domain" description="DUF1995" evidence="1">
    <location>
        <begin position="52"/>
        <end position="276"/>
    </location>
</feature>
<dbReference type="InParanoid" id="D8T7W0"/>
<dbReference type="Gramene" id="EFJ07225">
    <property type="protein sequence ID" value="EFJ07225"/>
    <property type="gene ID" value="SELMODRAFT_429956"/>
</dbReference>
<dbReference type="InterPro" id="IPR018962">
    <property type="entry name" value="DUF1995"/>
</dbReference>
<evidence type="ECO:0000259" key="1">
    <source>
        <dbReference type="Pfam" id="PF09353"/>
    </source>
</evidence>
<dbReference type="eggNOG" id="ENOG502S381">
    <property type="taxonomic scope" value="Eukaryota"/>
</dbReference>
<gene>
    <name evidence="2" type="ORF">SELMODRAFT_429956</name>
</gene>
<organism evidence="3">
    <name type="scientific">Selaginella moellendorffii</name>
    <name type="common">Spikemoss</name>
    <dbReference type="NCBI Taxonomy" id="88036"/>
    <lineage>
        <taxon>Eukaryota</taxon>
        <taxon>Viridiplantae</taxon>
        <taxon>Streptophyta</taxon>
        <taxon>Embryophyta</taxon>
        <taxon>Tracheophyta</taxon>
        <taxon>Lycopodiopsida</taxon>
        <taxon>Selaginellales</taxon>
        <taxon>Selaginellaceae</taxon>
        <taxon>Selaginella</taxon>
    </lineage>
</organism>
<dbReference type="EMBL" id="GL377687">
    <property type="protein sequence ID" value="EFJ07225.1"/>
    <property type="molecule type" value="Genomic_DNA"/>
</dbReference>
<keyword evidence="3" id="KW-1185">Reference proteome</keyword>
<dbReference type="Proteomes" id="UP000001514">
    <property type="component" value="Unassembled WGS sequence"/>
</dbReference>
<evidence type="ECO:0000313" key="2">
    <source>
        <dbReference type="EMBL" id="EFJ07225.1"/>
    </source>
</evidence>
<dbReference type="KEGG" id="smo:SELMODRAFT_429956"/>
<dbReference type="OrthoDB" id="567985at2759"/>
<sequence length="358" mass="39618">MAVFSAFLPIPPLCSRRRSCQIFRERRHGAARASKNSCIVGALVIDGPCANPQTLEDSIDQAREAIQRAVDDGKKTQQLELLLPVNQREFNFLDTEPRDYPCGVGEEFQACSKMVTAIFRGMQEGGQALDSRRIGEVENEMDPVGLIYPSSKTIAAVVFPIAETLNQIRSLVKSDPTRPLLLVNPQWKASGQVVSDFGFGPWKRKAEEFLENFERVYSLIEQRIGEASNVTSSSTGGVVRLLKCYSYDWHVYLMSWDGNSELLGKFPNQPTYKELESLVSQARKAMPWKAPPRMLGGSEPAPPPLPKSLSAPLTADEIDAMEAAAVRRALIALGQPSSGRISTLRERLKEAQLQRPSA</sequence>
<dbReference type="HOGENOM" id="CLU_675009_0_0_1"/>
<proteinExistence type="predicted"/>
<dbReference type="PANTHER" id="PTHR35509">
    <property type="entry name" value="DOMAIN PROTEIN, PUTATIVE (DUF1995)-RELATED"/>
    <property type="match status" value="1"/>
</dbReference>